<proteinExistence type="predicted"/>
<keyword evidence="2" id="KW-0812">Transmembrane</keyword>
<gene>
    <name evidence="3" type="primary">PowCR01_000141300</name>
    <name evidence="3" type="ORF">POWCR01_000141300</name>
</gene>
<evidence type="ECO:0000313" key="3">
    <source>
        <dbReference type="EMBL" id="SBT73688.1"/>
    </source>
</evidence>
<evidence type="ECO:0000256" key="2">
    <source>
        <dbReference type="SAM" id="Phobius"/>
    </source>
</evidence>
<reference evidence="3 4" key="1">
    <citation type="submission" date="2016-06" db="EMBL/GenBank/DDBJ databases">
        <authorList>
            <consortium name="Pathogen Informatics"/>
        </authorList>
    </citation>
    <scope>NUCLEOTIDE SEQUENCE [LARGE SCALE GENOMIC DNA]</scope>
</reference>
<evidence type="ECO:0000313" key="4">
    <source>
        <dbReference type="Proteomes" id="UP000243200"/>
    </source>
</evidence>
<dbReference type="OrthoDB" id="10420892at2759"/>
<feature type="transmembrane region" description="Helical" evidence="2">
    <location>
        <begin position="148"/>
        <end position="169"/>
    </location>
</feature>
<dbReference type="VEuPathDB" id="PlasmoDB:POWCR01_000141300"/>
<evidence type="ECO:0000256" key="1">
    <source>
        <dbReference type="SAM" id="MobiDB-lite"/>
    </source>
</evidence>
<keyword evidence="2" id="KW-1133">Transmembrane helix</keyword>
<name>A0A1C3KIM7_PLAOA</name>
<protein>
    <submittedName>
        <fullName evidence="3">Uncharacterized protein</fullName>
    </submittedName>
</protein>
<dbReference type="EMBL" id="FLRJ01000472">
    <property type="protein sequence ID" value="SBT73688.1"/>
    <property type="molecule type" value="Genomic_DNA"/>
</dbReference>
<keyword evidence="2" id="KW-0472">Membrane</keyword>
<dbReference type="VEuPathDB" id="PlasmoDB:PocGH01_00101700"/>
<sequence>MKINSRKFKKSLEECRKCISKPLNDKSDVLLLNGNSPDARNSKELNKCNNDTIQYNLQYNLFALTAYTCYKNVISKCSILAGLYQIFLIEFILANAITQALDLVNAEETNGEDPSGDGASGGTLSFLKSSFSCLSDPSGNPDCLKRMFLILSLCGTFLSLIGGVLSLLYRFCSCFMCCRRKPRQRPGNEANNRNKQLELMQMQMQQQQMCNALMNSALTKRGEQNKGKKKGRKKKKNNDSSNETKKPRKKKKSNDSSNETKKPRKKKLKDDIYVGYQKEQE</sequence>
<accession>A0A1C3KIM7</accession>
<feature type="compositionally biased region" description="Basic residues" evidence="1">
    <location>
        <begin position="227"/>
        <end position="236"/>
    </location>
</feature>
<feature type="compositionally biased region" description="Basic and acidic residues" evidence="1">
    <location>
        <begin position="268"/>
        <end position="281"/>
    </location>
</feature>
<dbReference type="Proteomes" id="UP000243200">
    <property type="component" value="Unassembled WGS sequence"/>
</dbReference>
<dbReference type="AlphaFoldDB" id="A0A1C3KIM7"/>
<feature type="region of interest" description="Disordered" evidence="1">
    <location>
        <begin position="220"/>
        <end position="281"/>
    </location>
</feature>
<organism evidence="3 4">
    <name type="scientific">Plasmodium ovale</name>
    <name type="common">malaria parasite P. ovale</name>
    <dbReference type="NCBI Taxonomy" id="36330"/>
    <lineage>
        <taxon>Eukaryota</taxon>
        <taxon>Sar</taxon>
        <taxon>Alveolata</taxon>
        <taxon>Apicomplexa</taxon>
        <taxon>Aconoidasida</taxon>
        <taxon>Haemosporida</taxon>
        <taxon>Plasmodiidae</taxon>
        <taxon>Plasmodium</taxon>
        <taxon>Plasmodium (Plasmodium)</taxon>
    </lineage>
</organism>